<dbReference type="PANTHER" id="PTHR10742">
    <property type="entry name" value="FLAVIN MONOAMINE OXIDASE"/>
    <property type="match status" value="1"/>
</dbReference>
<protein>
    <submittedName>
        <fullName evidence="3">Flavin containing amine oxidoreductase</fullName>
    </submittedName>
</protein>
<evidence type="ECO:0000313" key="4">
    <source>
        <dbReference type="Proteomes" id="UP001307889"/>
    </source>
</evidence>
<dbReference type="SUPFAM" id="SSF54373">
    <property type="entry name" value="FAD-linked reductases, C-terminal domain"/>
    <property type="match status" value="1"/>
</dbReference>
<feature type="chain" id="PRO_5045907183" evidence="1">
    <location>
        <begin position="21"/>
        <end position="496"/>
    </location>
</feature>
<dbReference type="Proteomes" id="UP001307889">
    <property type="component" value="Chromosome 13"/>
</dbReference>
<dbReference type="Gene3D" id="3.50.50.60">
    <property type="entry name" value="FAD/NAD(P)-binding domain"/>
    <property type="match status" value="1"/>
</dbReference>
<evidence type="ECO:0000313" key="3">
    <source>
        <dbReference type="EMBL" id="BET01729.1"/>
    </source>
</evidence>
<proteinExistence type="predicted"/>
<evidence type="ECO:0000259" key="2">
    <source>
        <dbReference type="Pfam" id="PF01593"/>
    </source>
</evidence>
<sequence length="496" mass="55116">MASNHVFLCTILIQFFLVFAAKSMLPSNPKIVVVGGGVSGIAAATKLVEKGFNDVILLEAEDRLGGRVYTVPFGDSHVDLGAHWVHGEVGNPVFEIASRLDLLKNSQDFTSIEFVADDGYQFPADVGMELYESGYSILTKTEELLKSRGSVEAYLVPRFEELAREKIKDPATLKAFTDWLVKFECTIEGCDRLSEPSINGLTHYKTCDGDATLCWKQGGYNNIVNILLGQHPSAPKENPLNGKVFLNSEVTEIDWSGLTGFVRIKDGRTVVADHIIVTVSLGVLKEKHGAIFKPKLPQEKIKAIQGLGIGTVDKIYLKFERRWWPKDCSGFSLLRKNQSAPLETGEHSWERDLIGFYAESTSPNVLGGWVVGDAAREMETSTDAQVMAGCMRTLRKFLGSRYEIPDPQTIIRSKWYTNSHFRGSYSYRSVSTDVLNTSAAALAEPVKNFYGKEMLFFAGEATHDYFYSTVHGALESGWREGERLATKYRKVAKCSL</sequence>
<evidence type="ECO:0000256" key="1">
    <source>
        <dbReference type="SAM" id="SignalP"/>
    </source>
</evidence>
<dbReference type="InterPro" id="IPR050281">
    <property type="entry name" value="Flavin_monoamine_oxidase"/>
</dbReference>
<dbReference type="SUPFAM" id="SSF51905">
    <property type="entry name" value="FAD/NAD(P)-binding domain"/>
    <property type="match status" value="1"/>
</dbReference>
<feature type="signal peptide" evidence="1">
    <location>
        <begin position="1"/>
        <end position="20"/>
    </location>
</feature>
<dbReference type="InterPro" id="IPR036188">
    <property type="entry name" value="FAD/NAD-bd_sf"/>
</dbReference>
<dbReference type="PANTHER" id="PTHR10742:SF398">
    <property type="entry name" value="AMINE OXIDASE DOMAIN-CONTAINING PROTEIN-RELATED"/>
    <property type="match status" value="1"/>
</dbReference>
<dbReference type="PRINTS" id="PR00411">
    <property type="entry name" value="PNDRDTASEI"/>
</dbReference>
<dbReference type="InterPro" id="IPR002937">
    <property type="entry name" value="Amino_oxidase"/>
</dbReference>
<gene>
    <name evidence="3" type="ORF">NTJ_14545</name>
</gene>
<dbReference type="Pfam" id="PF01593">
    <property type="entry name" value="Amino_oxidase"/>
    <property type="match status" value="1"/>
</dbReference>
<feature type="domain" description="Amine oxidase" evidence="2">
    <location>
        <begin position="38"/>
        <end position="483"/>
    </location>
</feature>
<dbReference type="Gene3D" id="3.90.660.10">
    <property type="match status" value="1"/>
</dbReference>
<dbReference type="EMBL" id="AP028921">
    <property type="protein sequence ID" value="BET01729.1"/>
    <property type="molecule type" value="Genomic_DNA"/>
</dbReference>
<keyword evidence="1" id="KW-0732">Signal</keyword>
<name>A0ABN7BBH9_9HEMI</name>
<accession>A0ABN7BBH9</accession>
<keyword evidence="4" id="KW-1185">Reference proteome</keyword>
<reference evidence="3 4" key="1">
    <citation type="submission" date="2023-09" db="EMBL/GenBank/DDBJ databases">
        <title>Nesidiocoris tenuis whole genome shotgun sequence.</title>
        <authorList>
            <person name="Shibata T."/>
            <person name="Shimoda M."/>
            <person name="Kobayashi T."/>
            <person name="Uehara T."/>
        </authorList>
    </citation>
    <scope>NUCLEOTIDE SEQUENCE [LARGE SCALE GENOMIC DNA]</scope>
    <source>
        <strain evidence="3 4">Japan</strain>
    </source>
</reference>
<organism evidence="3 4">
    <name type="scientific">Nesidiocoris tenuis</name>
    <dbReference type="NCBI Taxonomy" id="355587"/>
    <lineage>
        <taxon>Eukaryota</taxon>
        <taxon>Metazoa</taxon>
        <taxon>Ecdysozoa</taxon>
        <taxon>Arthropoda</taxon>
        <taxon>Hexapoda</taxon>
        <taxon>Insecta</taxon>
        <taxon>Pterygota</taxon>
        <taxon>Neoptera</taxon>
        <taxon>Paraneoptera</taxon>
        <taxon>Hemiptera</taxon>
        <taxon>Heteroptera</taxon>
        <taxon>Panheteroptera</taxon>
        <taxon>Cimicomorpha</taxon>
        <taxon>Miridae</taxon>
        <taxon>Dicyphina</taxon>
        <taxon>Nesidiocoris</taxon>
    </lineage>
</organism>